<feature type="compositionally biased region" description="Low complexity" evidence="3">
    <location>
        <begin position="1280"/>
        <end position="1294"/>
    </location>
</feature>
<proteinExistence type="predicted"/>
<dbReference type="RefSeq" id="XP_029124206.1">
    <property type="nucleotide sequence ID" value="XM_029268373.1"/>
</dbReference>
<feature type="domain" description="SURP motif" evidence="5">
    <location>
        <begin position="307"/>
        <end position="352"/>
    </location>
</feature>
<keyword evidence="2" id="KW-0479">Metal-binding</keyword>
<feature type="compositionally biased region" description="Polar residues" evidence="3">
    <location>
        <begin position="618"/>
        <end position="628"/>
    </location>
</feature>
<dbReference type="PROSITE" id="PS50103">
    <property type="entry name" value="ZF_C3H1"/>
    <property type="match status" value="1"/>
</dbReference>
<feature type="compositionally biased region" description="Polar residues" evidence="3">
    <location>
        <begin position="456"/>
        <end position="466"/>
    </location>
</feature>
<dbReference type="Pfam" id="PF01805">
    <property type="entry name" value="Surp"/>
    <property type="match status" value="1"/>
</dbReference>
<feature type="domain" description="C3H1-type" evidence="4">
    <location>
        <begin position="796"/>
        <end position="823"/>
    </location>
</feature>
<feature type="compositionally biased region" description="Basic and acidic residues" evidence="3">
    <location>
        <begin position="435"/>
        <end position="450"/>
    </location>
</feature>
<keyword evidence="2" id="KW-0862">Zinc</keyword>
<dbReference type="PANTHER" id="PTHR36886">
    <property type="entry name" value="PROTEIN FRIGIDA-ESSENTIAL 1"/>
    <property type="match status" value="1"/>
</dbReference>
<evidence type="ECO:0000256" key="2">
    <source>
        <dbReference type="PROSITE-ProRule" id="PRU00723"/>
    </source>
</evidence>
<dbReference type="InterPro" id="IPR000061">
    <property type="entry name" value="Surp"/>
</dbReference>
<feature type="compositionally biased region" description="Pro residues" evidence="3">
    <location>
        <begin position="70"/>
        <end position="86"/>
    </location>
</feature>
<evidence type="ECO:0000259" key="4">
    <source>
        <dbReference type="PROSITE" id="PS50103"/>
    </source>
</evidence>
<name>A0A8N4FDI6_ELAGV</name>
<feature type="compositionally biased region" description="Pro residues" evidence="3">
    <location>
        <begin position="1068"/>
        <end position="1080"/>
    </location>
</feature>
<feature type="region of interest" description="Disordered" evidence="3">
    <location>
        <begin position="1"/>
        <end position="254"/>
    </location>
</feature>
<feature type="zinc finger region" description="C3H1-type" evidence="2">
    <location>
        <begin position="796"/>
        <end position="823"/>
    </location>
</feature>
<dbReference type="SUPFAM" id="SSF109905">
    <property type="entry name" value="Surp module (SWAP domain)"/>
    <property type="match status" value="1"/>
</dbReference>
<feature type="region of interest" description="Disordered" evidence="3">
    <location>
        <begin position="538"/>
        <end position="630"/>
    </location>
</feature>
<feature type="region of interest" description="Disordered" evidence="3">
    <location>
        <begin position="1045"/>
        <end position="1106"/>
    </location>
</feature>
<evidence type="ECO:0000256" key="3">
    <source>
        <dbReference type="SAM" id="MobiDB-lite"/>
    </source>
</evidence>
<dbReference type="Gene3D" id="1.10.10.790">
    <property type="entry name" value="Surp module"/>
    <property type="match status" value="1"/>
</dbReference>
<feature type="compositionally biased region" description="Low complexity" evidence="3">
    <location>
        <begin position="1414"/>
        <end position="1426"/>
    </location>
</feature>
<accession>A0A8N4FDI6</accession>
<dbReference type="Gene3D" id="4.10.1000.10">
    <property type="entry name" value="Zinc finger, CCCH-type"/>
    <property type="match status" value="1"/>
</dbReference>
<evidence type="ECO:0000259" key="5">
    <source>
        <dbReference type="PROSITE" id="PS50128"/>
    </source>
</evidence>
<dbReference type="GO" id="GO:0008270">
    <property type="term" value="F:zinc ion binding"/>
    <property type="evidence" value="ECO:0007669"/>
    <property type="project" value="UniProtKB-KW"/>
</dbReference>
<dbReference type="PROSITE" id="PS50128">
    <property type="entry name" value="SURP"/>
    <property type="match status" value="1"/>
</dbReference>
<keyword evidence="6" id="KW-1185">Reference proteome</keyword>
<dbReference type="GO" id="GO:0006397">
    <property type="term" value="P:mRNA processing"/>
    <property type="evidence" value="ECO:0007669"/>
    <property type="project" value="UniProtKB-KW"/>
</dbReference>
<feature type="compositionally biased region" description="Pro residues" evidence="3">
    <location>
        <begin position="127"/>
        <end position="142"/>
    </location>
</feature>
<feature type="compositionally biased region" description="Basic and acidic residues" evidence="3">
    <location>
        <begin position="467"/>
        <end position="478"/>
    </location>
</feature>
<keyword evidence="1" id="KW-0507">mRNA processing</keyword>
<feature type="compositionally biased region" description="Pro residues" evidence="3">
    <location>
        <begin position="151"/>
        <end position="171"/>
    </location>
</feature>
<keyword evidence="2" id="KW-0863">Zinc-finger</keyword>
<dbReference type="Proteomes" id="UP000504607">
    <property type="component" value="Chromosome 15"/>
</dbReference>
<feature type="compositionally biased region" description="Basic and acidic residues" evidence="3">
    <location>
        <begin position="598"/>
        <end position="614"/>
    </location>
</feature>
<feature type="compositionally biased region" description="Pro residues" evidence="3">
    <location>
        <begin position="37"/>
        <end position="51"/>
    </location>
</feature>
<feature type="compositionally biased region" description="Polar residues" evidence="3">
    <location>
        <begin position="1325"/>
        <end position="1350"/>
    </location>
</feature>
<protein>
    <submittedName>
        <fullName evidence="7">Uncharacterized protein LOC105058097 isoform X1</fullName>
    </submittedName>
</protein>
<feature type="compositionally biased region" description="Pro residues" evidence="3">
    <location>
        <begin position="195"/>
        <end position="224"/>
    </location>
</feature>
<dbReference type="SMART" id="SM00648">
    <property type="entry name" value="SWAP"/>
    <property type="match status" value="1"/>
</dbReference>
<feature type="compositionally biased region" description="Basic and acidic residues" evidence="3">
    <location>
        <begin position="710"/>
        <end position="725"/>
    </location>
</feature>
<feature type="compositionally biased region" description="Basic and acidic residues" evidence="3">
    <location>
        <begin position="648"/>
        <end position="668"/>
    </location>
</feature>
<sequence>MYGQGSYAPQFRHGPPPPPLQQAPPGHPAPFQQSPIGLPPPAIQHGPPPQPQIHQAPSGPPSVPYQHARPAPPAQQPLHFPPPPPVNMGQRYIHPHESAQVYPSYAPPGTSYPPPMLSQNAHQVPQQMPPPPRMFPPPPPPSQGQVLYRTSPPPPLGIQHVPPAPPPPPPSNFVSVTPAPFVPFGSASLGDAQPPSLPPPPPPPPPASPPPVPPSPTPPAPPMEELPTVPLAPSVDSGADRNHSFEHVTTDDPVALAQSVDNAPVSGSSHIGEVDNAGKKVPLVEREVSGDVPPPPLKPIEEEVVRNIEVLCQFIAKVGPEFENLARTKEAGNPKFAFLFGGAPGSAAAVGYEYFQWMKGKYRFEMESHKDPVRTSEMENSLQSGDLENEVAVSSPSVSDMDMEDDVGLLGGDAGLIKSNAEPTGESASLSNGRDAVEEPAPRSTTEHVQEGAVPNTVSCSGPSSFKQDKREDDKDSSFIEDVSPVRPLPSAAECAVDGNLQQSVRPLTQDSSWVNVMPTAACGKTAETPRVFVKDGSPFRLIQGYASDDSGEDDDKKDHVDSIHPVWTSPSAAVARSGLQKDEGYEMPSNLSPKSAPEPERSRLRADSSHLPKEAATSGSSLPQKSAQPDVVFSNPIDEIENVTDLSIHKQHDQRLHDKTGNHKLSEDNDVVGDKSINADLQVTQIHLEDAKQDSTTPNVDEFGRLVREGISDSDSDGIHYNERHGKRVRSWSRSRSPQQSRWRQRSRSPRRRDKRSRSRSLKSLIHLSFSWSPRRRSKSPQAYRRTTLFARADRDQPPECFNFIRGRCFRGASCRFLHRDVRYHRRRQPHCKDFAQGSDNYDVHDDALVSENSYHAKSSVRNMDVEKRDDVGLEATKSPNMQTDEKLSKASTKLTHDGVLGEKVAVDAVTADALPSLENDAGDRQITDHGSQNIVSRVKEPQQLEILQKAPKINGAEEERTQPLLESSQTSLAQKSECLVSETVLGQPKTEGQAIQAGAFQNQVPSIRPNSEHALVSQTCQSESSVRHSHSDCGLASQPWNQRLLPDEFSPPRVSVPDAKSQPSQLLPPAPQGHPPFFPADSTTAPRASEHPRENPLPPVTSYHLHHPPLDMLTSHQQPGAGDYHPQSIHPSNSMWLNPPLPPPSYVNGLPSRPAFPATEFSRMQFQQNTIPPRNDFSQPSIRPYVPGELTRSQAVDFHRQPFQSMEPSHHPRLHMDEFKWRPLPMGNQQNQPFPREDWLACPPPMPEGSRIISDLQQKEYHLHHQSLLHDDVRIPFPSQGPSSSKSYSQSSAVFPPALSNRSESFPGDRPPPRFFSKEEFPSVSNLPYSHTPYGQQRSASPNFPTNQGGPGMTNPPLQRLSSSFSESNLPHQLSDIGAPRISISTHYNPFASTFEEAPGSLKFGSSKYDSLFSSSHDPSGGSDSRLKASPPNMRRSGEQFLPRSGGYSHETSAEVLPDAHNQFLRDPASGVPYDPLFDSIETSSNMLKKLDHVQERNLASNDAGMVPKINSLTRPADVEDSNRQKDGTGAELKSEVDEFGEVATDAEVGAVENESPQQVDGKNWSPVIPGNTAAGEIEIDQVRSPGKKKSKESRSMKLLKIALADFVKEVLKPSWRQGNMSKEAFKTIVKKTVDKVSGAIPSHQIPKTQAKINQYVESSQRKLTKLVMAYVDKYVKM</sequence>
<dbReference type="GO" id="GO:0003723">
    <property type="term" value="F:RNA binding"/>
    <property type="evidence" value="ECO:0007669"/>
    <property type="project" value="InterPro"/>
</dbReference>
<feature type="region of interest" description="Disordered" evidence="3">
    <location>
        <begin position="710"/>
        <end position="762"/>
    </location>
</feature>
<feature type="region of interest" description="Disordered" evidence="3">
    <location>
        <begin position="373"/>
        <end position="490"/>
    </location>
</feature>
<feature type="compositionally biased region" description="Pro residues" evidence="3">
    <location>
        <begin position="14"/>
        <end position="28"/>
    </location>
</feature>
<feature type="region of interest" description="Disordered" evidence="3">
    <location>
        <begin position="1274"/>
        <end position="1359"/>
    </location>
</feature>
<reference evidence="7" key="1">
    <citation type="submission" date="2025-08" db="UniProtKB">
        <authorList>
            <consortium name="RefSeq"/>
        </authorList>
    </citation>
    <scope>IDENTIFICATION</scope>
</reference>
<feature type="region of interest" description="Disordered" evidence="3">
    <location>
        <begin position="646"/>
        <end position="674"/>
    </location>
</feature>
<dbReference type="InterPro" id="IPR052650">
    <property type="entry name" value="Zinc_finger_CCCH"/>
</dbReference>
<feature type="compositionally biased region" description="Basic and acidic residues" evidence="3">
    <location>
        <begin position="238"/>
        <end position="250"/>
    </location>
</feature>
<dbReference type="PANTHER" id="PTHR36886:SF7">
    <property type="entry name" value="EXPRESSED PROTEIN"/>
    <property type="match status" value="1"/>
</dbReference>
<dbReference type="InterPro" id="IPR000571">
    <property type="entry name" value="Znf_CCCH"/>
</dbReference>
<evidence type="ECO:0000256" key="1">
    <source>
        <dbReference type="ARBA" id="ARBA00022664"/>
    </source>
</evidence>
<evidence type="ECO:0000313" key="7">
    <source>
        <dbReference type="RefSeq" id="XP_029124206.1"/>
    </source>
</evidence>
<gene>
    <name evidence="7" type="primary">LOC105058097</name>
</gene>
<feature type="compositionally biased region" description="Basic residues" evidence="3">
    <location>
        <begin position="744"/>
        <end position="762"/>
    </location>
</feature>
<feature type="region of interest" description="Disordered" evidence="3">
    <location>
        <begin position="1414"/>
        <end position="1453"/>
    </location>
</feature>
<dbReference type="InterPro" id="IPR035967">
    <property type="entry name" value="SWAP/Surp_sf"/>
</dbReference>
<evidence type="ECO:0000313" key="6">
    <source>
        <dbReference type="Proteomes" id="UP000504607"/>
    </source>
</evidence>
<dbReference type="OrthoDB" id="1935339at2759"/>
<dbReference type="SMART" id="SM00356">
    <property type="entry name" value="ZnF_C3H1"/>
    <property type="match status" value="1"/>
</dbReference>
<feature type="compositionally biased region" description="Polar residues" evidence="3">
    <location>
        <begin position="378"/>
        <end position="398"/>
    </location>
</feature>
<organism evidence="6 7">
    <name type="scientific">Elaeis guineensis var. tenera</name>
    <name type="common">Oil palm</name>
    <dbReference type="NCBI Taxonomy" id="51953"/>
    <lineage>
        <taxon>Eukaryota</taxon>
        <taxon>Viridiplantae</taxon>
        <taxon>Streptophyta</taxon>
        <taxon>Embryophyta</taxon>
        <taxon>Tracheophyta</taxon>
        <taxon>Spermatophyta</taxon>
        <taxon>Magnoliopsida</taxon>
        <taxon>Liliopsida</taxon>
        <taxon>Arecaceae</taxon>
        <taxon>Arecoideae</taxon>
        <taxon>Cocoseae</taxon>
        <taxon>Elaeidinae</taxon>
        <taxon>Elaeis</taxon>
    </lineage>
</organism>